<dbReference type="Proteomes" id="UP001337655">
    <property type="component" value="Unassembled WGS sequence"/>
</dbReference>
<dbReference type="GeneID" id="89931575"/>
<dbReference type="PANTHER" id="PTHR30613:SF1">
    <property type="entry name" value="DUF1479 DOMAIN PROTEIN (AFU_ORTHOLOGUE AFUA_5G09280)"/>
    <property type="match status" value="1"/>
</dbReference>
<protein>
    <recommendedName>
        <fullName evidence="3">DUF1479-domain-containing protein</fullName>
    </recommendedName>
</protein>
<organism evidence="1 2">
    <name type="scientific">Saxophila tyrrhenica</name>
    <dbReference type="NCBI Taxonomy" id="1690608"/>
    <lineage>
        <taxon>Eukaryota</taxon>
        <taxon>Fungi</taxon>
        <taxon>Dikarya</taxon>
        <taxon>Ascomycota</taxon>
        <taxon>Pezizomycotina</taxon>
        <taxon>Dothideomycetes</taxon>
        <taxon>Dothideomycetidae</taxon>
        <taxon>Mycosphaerellales</taxon>
        <taxon>Extremaceae</taxon>
        <taxon>Saxophila</taxon>
    </lineage>
</organism>
<dbReference type="SUPFAM" id="SSF51197">
    <property type="entry name" value="Clavaminate synthase-like"/>
    <property type="match status" value="1"/>
</dbReference>
<comment type="caution">
    <text evidence="1">The sequence shown here is derived from an EMBL/GenBank/DDBJ whole genome shotgun (WGS) entry which is preliminary data.</text>
</comment>
<dbReference type="RefSeq" id="XP_064654483.1">
    <property type="nucleotide sequence ID" value="XM_064807469.1"/>
</dbReference>
<evidence type="ECO:0000313" key="1">
    <source>
        <dbReference type="EMBL" id="KAK5164155.1"/>
    </source>
</evidence>
<dbReference type="AlphaFoldDB" id="A0AAV9P015"/>
<dbReference type="PANTHER" id="PTHR30613">
    <property type="entry name" value="UNCHARACTERIZED PROTEIN YBIU-RELATED"/>
    <property type="match status" value="1"/>
</dbReference>
<proteinExistence type="predicted"/>
<name>A0AAV9P015_9PEZI</name>
<gene>
    <name evidence="1" type="ORF">LTR77_010246</name>
</gene>
<evidence type="ECO:0008006" key="3">
    <source>
        <dbReference type="Google" id="ProtNLM"/>
    </source>
</evidence>
<sequence>MSATTTETATQTQLQTQYPCPVLEERFSKLKQSLINPSDRTRVIESYARLKSALKCETDRITRQGPSAIPEVEFSVVEGHGGLPESLQDTVRQTGCLIIRNVVPEEQASKWESDLRNYAKEHPKIQGYPAHDPQNFSLFWTPAQVQIRSHPQVLKAMEAVSKLWHLGSEETLFDTTSQVVYADRFRIRHPSKDAEYTLNAHQDSGAIERWEDPEYNACYRKIFEGRWGDYDPWNADHRSDARTNLYDNDAPNSVFRPLQGWLGLSHTGTGEGTLRLIPELKLSTAYQLLRPYFILDEEFDDIVPLFPGATPGHCQFHPTEKLHPHLDVKSSMVGIPPVRPGDYVFWHCDLVHEVDKFHPGTTDSSVVYNGCVPLCPYNLENLVNMRDSFLKAVPPQDFINYVHGEWEDKHEDNGAKRENVLSEDGLRAIGLKAFDVNEAGLTPGQKKMRELANEKLGFAA</sequence>
<dbReference type="Gene3D" id="2.60.120.330">
    <property type="entry name" value="B-lactam Antibiotic, Isopenicillin N Synthase, Chain"/>
    <property type="match status" value="1"/>
</dbReference>
<dbReference type="InterPro" id="IPR027443">
    <property type="entry name" value="IPNS-like_sf"/>
</dbReference>
<evidence type="ECO:0000313" key="2">
    <source>
        <dbReference type="Proteomes" id="UP001337655"/>
    </source>
</evidence>
<keyword evidence="2" id="KW-1185">Reference proteome</keyword>
<accession>A0AAV9P015</accession>
<dbReference type="EMBL" id="JAVRRT010000021">
    <property type="protein sequence ID" value="KAK5164155.1"/>
    <property type="molecule type" value="Genomic_DNA"/>
</dbReference>
<dbReference type="Pfam" id="PF07350">
    <property type="entry name" value="Gig2-like"/>
    <property type="match status" value="1"/>
</dbReference>
<dbReference type="InterPro" id="IPR010856">
    <property type="entry name" value="Gig2-like"/>
</dbReference>
<reference evidence="1 2" key="1">
    <citation type="submission" date="2023-08" db="EMBL/GenBank/DDBJ databases">
        <title>Black Yeasts Isolated from many extreme environments.</title>
        <authorList>
            <person name="Coleine C."/>
            <person name="Stajich J.E."/>
            <person name="Selbmann L."/>
        </authorList>
    </citation>
    <scope>NUCLEOTIDE SEQUENCE [LARGE SCALE GENOMIC DNA]</scope>
    <source>
        <strain evidence="1 2">CCFEE 5935</strain>
    </source>
</reference>